<evidence type="ECO:0000256" key="2">
    <source>
        <dbReference type="ARBA" id="ARBA00009387"/>
    </source>
</evidence>
<evidence type="ECO:0000256" key="3">
    <source>
        <dbReference type="SAM" id="MobiDB-lite"/>
    </source>
</evidence>
<evidence type="ECO:0000256" key="1">
    <source>
        <dbReference type="ARBA" id="ARBA00007734"/>
    </source>
</evidence>
<dbReference type="CDD" id="cd00254">
    <property type="entry name" value="LT-like"/>
    <property type="match status" value="1"/>
</dbReference>
<proteinExistence type="inferred from homology"/>
<organism evidence="5 6">
    <name type="scientific">Stakelama pacifica</name>
    <dbReference type="NCBI Taxonomy" id="517720"/>
    <lineage>
        <taxon>Bacteria</taxon>
        <taxon>Pseudomonadati</taxon>
        <taxon>Pseudomonadota</taxon>
        <taxon>Alphaproteobacteria</taxon>
        <taxon>Sphingomonadales</taxon>
        <taxon>Sphingomonadaceae</taxon>
        <taxon>Stakelama</taxon>
    </lineage>
</organism>
<evidence type="ECO:0000259" key="4">
    <source>
        <dbReference type="Pfam" id="PF01464"/>
    </source>
</evidence>
<dbReference type="OrthoDB" id="9801695at2"/>
<dbReference type="EMBL" id="SNWD01000017">
    <property type="protein sequence ID" value="TDN78450.1"/>
    <property type="molecule type" value="Genomic_DNA"/>
</dbReference>
<dbReference type="Pfam" id="PF01464">
    <property type="entry name" value="SLT"/>
    <property type="match status" value="1"/>
</dbReference>
<evidence type="ECO:0000313" key="6">
    <source>
        <dbReference type="Proteomes" id="UP000295493"/>
    </source>
</evidence>
<dbReference type="Proteomes" id="UP000295493">
    <property type="component" value="Unassembled WGS sequence"/>
</dbReference>
<accession>A0A4R6FCV0</accession>
<comment type="caution">
    <text evidence="5">The sequence shown here is derived from an EMBL/GenBank/DDBJ whole genome shotgun (WGS) entry which is preliminary data.</text>
</comment>
<dbReference type="SUPFAM" id="SSF53955">
    <property type="entry name" value="Lysozyme-like"/>
    <property type="match status" value="1"/>
</dbReference>
<evidence type="ECO:0000313" key="5">
    <source>
        <dbReference type="EMBL" id="TDN78450.1"/>
    </source>
</evidence>
<name>A0A4R6FCV0_9SPHN</name>
<dbReference type="Gene3D" id="1.10.530.10">
    <property type="match status" value="1"/>
</dbReference>
<dbReference type="PANTHER" id="PTHR37423:SF2">
    <property type="entry name" value="MEMBRANE-BOUND LYTIC MUREIN TRANSGLYCOSYLASE C"/>
    <property type="match status" value="1"/>
</dbReference>
<dbReference type="InterPro" id="IPR023346">
    <property type="entry name" value="Lysozyme-like_dom_sf"/>
</dbReference>
<comment type="similarity">
    <text evidence="2">Belongs to the virb1 family.</text>
</comment>
<dbReference type="PANTHER" id="PTHR37423">
    <property type="entry name" value="SOLUBLE LYTIC MUREIN TRANSGLYCOSYLASE-RELATED"/>
    <property type="match status" value="1"/>
</dbReference>
<feature type="domain" description="Transglycosylase SLT" evidence="4">
    <location>
        <begin position="95"/>
        <end position="196"/>
    </location>
</feature>
<sequence>MSDPIIPLFAEKPSHPSVPLGPGPAGARSEGQGRPPAGAQRAPFTGASTLAGWRRSGVGSVVALVILLLAPPGAVLAQDAPAGETIANHPHAAPVTEAARRFGIPEGWIWAVMRAESNGDVHAVSPVGAMGLMQIMPATWVSLRARYRLGSDPFDARDNILAGTAYLREMYDRYGDVTAMLAAYNAGPGRTDEYLSRGRPLPVATRAYIAKLASIIGGSDDTRLAVAQPPDPFAWRRAALFPARAGGSSTAATAPSEGAPAVPSAVTAEPAALRQASVFVPLSDEITR</sequence>
<feature type="region of interest" description="Disordered" evidence="3">
    <location>
        <begin position="1"/>
        <end position="43"/>
    </location>
</feature>
<dbReference type="InterPro" id="IPR008258">
    <property type="entry name" value="Transglycosylase_SLT_dom_1"/>
</dbReference>
<dbReference type="AlphaFoldDB" id="A0A4R6FCV0"/>
<protein>
    <submittedName>
        <fullName evidence="5">Transglycosylase-like protein with SLT domain</fullName>
    </submittedName>
</protein>
<reference evidence="5 6" key="1">
    <citation type="submission" date="2019-03" db="EMBL/GenBank/DDBJ databases">
        <title>Genomic Encyclopedia of Type Strains, Phase IV (KMG-IV): sequencing the most valuable type-strain genomes for metagenomic binning, comparative biology and taxonomic classification.</title>
        <authorList>
            <person name="Goeker M."/>
        </authorList>
    </citation>
    <scope>NUCLEOTIDE SEQUENCE [LARGE SCALE GENOMIC DNA]</scope>
    <source>
        <strain evidence="5 6">DSM 25059</strain>
    </source>
</reference>
<comment type="similarity">
    <text evidence="1">Belongs to the transglycosylase Slt family.</text>
</comment>
<keyword evidence="6" id="KW-1185">Reference proteome</keyword>
<gene>
    <name evidence="5" type="ORF">EV664_11771</name>
</gene>